<keyword evidence="1" id="KW-0812">Transmembrane</keyword>
<organism evidence="2 3">
    <name type="scientific">Punica granatum</name>
    <name type="common">Pomegranate</name>
    <dbReference type="NCBI Taxonomy" id="22663"/>
    <lineage>
        <taxon>Eukaryota</taxon>
        <taxon>Viridiplantae</taxon>
        <taxon>Streptophyta</taxon>
        <taxon>Embryophyta</taxon>
        <taxon>Tracheophyta</taxon>
        <taxon>Spermatophyta</taxon>
        <taxon>Magnoliopsida</taxon>
        <taxon>eudicotyledons</taxon>
        <taxon>Gunneridae</taxon>
        <taxon>Pentapetalae</taxon>
        <taxon>rosids</taxon>
        <taxon>malvids</taxon>
        <taxon>Myrtales</taxon>
        <taxon>Lythraceae</taxon>
        <taxon>Punica</taxon>
    </lineage>
</organism>
<proteinExistence type="predicted"/>
<dbReference type="EMBL" id="MTKT01003414">
    <property type="protein sequence ID" value="OWM75043.1"/>
    <property type="molecule type" value="Genomic_DNA"/>
</dbReference>
<sequence>MCAKTWVAVLVSYYVIIVKNYDPYDKKMPNLLSKPIRIPSKRKSVIRSRLAVILYVGDTLLLEIGIIGYFYVFAIYSALLVEAKLASTENSLDIATMEIESIIGTILLEIITQAISKAVILGVLLVIAVISKSLGLYNIMRLRHILEIVPKIFELMVKLIRNHLQHEENSHALVAMNAHARHRDISDTS</sequence>
<accession>A0A218WQY9</accession>
<gene>
    <name evidence="2" type="ORF">CDL15_Pgr021394</name>
</gene>
<keyword evidence="1" id="KW-0472">Membrane</keyword>
<reference evidence="3" key="1">
    <citation type="journal article" date="2017" name="Plant J.">
        <title>The pomegranate (Punica granatum L.) genome and the genomics of punicalagin biosynthesis.</title>
        <authorList>
            <person name="Qin G."/>
            <person name="Xu C."/>
            <person name="Ming R."/>
            <person name="Tang H."/>
            <person name="Guyot R."/>
            <person name="Kramer E.M."/>
            <person name="Hu Y."/>
            <person name="Yi X."/>
            <person name="Qi Y."/>
            <person name="Xu X."/>
            <person name="Gao Z."/>
            <person name="Pan H."/>
            <person name="Jian J."/>
            <person name="Tian Y."/>
            <person name="Yue Z."/>
            <person name="Xu Y."/>
        </authorList>
    </citation>
    <scope>NUCLEOTIDE SEQUENCE [LARGE SCALE GENOMIC DNA]</scope>
    <source>
        <strain evidence="3">cv. Dabenzi</strain>
    </source>
</reference>
<name>A0A218WQY9_PUNGR</name>
<evidence type="ECO:0000313" key="3">
    <source>
        <dbReference type="Proteomes" id="UP000197138"/>
    </source>
</evidence>
<keyword evidence="1" id="KW-1133">Transmembrane helix</keyword>
<comment type="caution">
    <text evidence="2">The sequence shown here is derived from an EMBL/GenBank/DDBJ whole genome shotgun (WGS) entry which is preliminary data.</text>
</comment>
<evidence type="ECO:0000256" key="1">
    <source>
        <dbReference type="SAM" id="Phobius"/>
    </source>
</evidence>
<evidence type="ECO:0000313" key="2">
    <source>
        <dbReference type="EMBL" id="OWM75043.1"/>
    </source>
</evidence>
<dbReference type="AlphaFoldDB" id="A0A218WQY9"/>
<protein>
    <submittedName>
        <fullName evidence="2">Uncharacterized protein</fullName>
    </submittedName>
</protein>
<feature type="transmembrane region" description="Helical" evidence="1">
    <location>
        <begin position="50"/>
        <end position="76"/>
    </location>
</feature>
<dbReference type="Proteomes" id="UP000197138">
    <property type="component" value="Unassembled WGS sequence"/>
</dbReference>
<feature type="transmembrane region" description="Helical" evidence="1">
    <location>
        <begin position="118"/>
        <end position="137"/>
    </location>
</feature>